<proteinExistence type="predicted"/>
<dbReference type="eggNOG" id="COG5637">
    <property type="taxonomic scope" value="Bacteria"/>
</dbReference>
<gene>
    <name evidence="3" type="ORF">EP51_03245</name>
</gene>
<dbReference type="InterPro" id="IPR023393">
    <property type="entry name" value="START-like_dom_sf"/>
</dbReference>
<feature type="compositionally biased region" description="Basic and acidic residues" evidence="1">
    <location>
        <begin position="97"/>
        <end position="107"/>
    </location>
</feature>
<evidence type="ECO:0000259" key="2">
    <source>
        <dbReference type="Pfam" id="PF03364"/>
    </source>
</evidence>
<feature type="domain" description="Coenzyme Q-binding protein COQ10 START" evidence="2">
    <location>
        <begin position="134"/>
        <end position="255"/>
    </location>
</feature>
<feature type="region of interest" description="Disordered" evidence="1">
    <location>
        <begin position="278"/>
        <end position="383"/>
    </location>
</feature>
<dbReference type="PANTHER" id="PTHR33824">
    <property type="entry name" value="POLYKETIDE CYCLASE/DEHYDRASE AND LIPID TRANSPORT SUPERFAMILY PROTEIN"/>
    <property type="match status" value="1"/>
</dbReference>
<dbReference type="InterPro" id="IPR017956">
    <property type="entry name" value="AT_hook_DNA-bd_motif"/>
</dbReference>
<reference evidence="3 4" key="1">
    <citation type="submission" date="2014-07" db="EMBL/GenBank/DDBJ databases">
        <title>Genome Sequence of Rhodococcus opacus Strain R7, a Biodegrader of Mono- and Polycyclic Aromatic Hydrocarbons.</title>
        <authorList>
            <person name="Di Gennaro P."/>
            <person name="Zampolli J."/>
            <person name="Presti I."/>
            <person name="Cappelletti M."/>
            <person name="D'Ursi P."/>
            <person name="Orro A."/>
            <person name="Mezzelani A."/>
            <person name="Milanesi L."/>
        </authorList>
    </citation>
    <scope>NUCLEOTIDE SEQUENCE [LARGE SCALE GENOMIC DNA]</scope>
    <source>
        <strain evidence="3 4">R7</strain>
    </source>
</reference>
<dbReference type="InterPro" id="IPR047137">
    <property type="entry name" value="ORF3"/>
</dbReference>
<feature type="compositionally biased region" description="Basic residues" evidence="1">
    <location>
        <begin position="361"/>
        <end position="383"/>
    </location>
</feature>
<dbReference type="AlphaFoldDB" id="A0A076EJM2"/>
<dbReference type="CDD" id="cd07817">
    <property type="entry name" value="SRPBCC_8"/>
    <property type="match status" value="1"/>
</dbReference>
<sequence length="383" mass="42302">MTSAAKKLQEAVPGDGNGSSSVLQEAMQRLVGTVAEKALSSVSDKVTNTSGRLTDYAENGGEGELLAALTGSEKSDDDESPDKSDTGGGWWEGAKQTVKDKASDLKDAVTGGGGGGSGKGKKLKLTNIVETIDVGVPVQLAYNQWTQFADFPSFMKKVERVEQESDEKLEWKAQIFLSHRTWEASILEQVPDERIVWRSKGARGFIDGAVTFHEVTPDLTRIVLILEYHPKGLFEKTGNLWRAQGRRARLELKHFARHVMTQSVLHPDDVEGWRGEIRDGEVVEPEEDEAQPEESEELEESDEAEGEEPEDEEAEETNEDENEETDEDADEEEEEAEAPPPPKRRGRPRKTAAAAEDQAPKRRGRPRKTPAAKTARSRQGARQ</sequence>
<feature type="region of interest" description="Disordered" evidence="1">
    <location>
        <begin position="40"/>
        <end position="120"/>
    </location>
</feature>
<dbReference type="EMBL" id="CP008947">
    <property type="protein sequence ID" value="AII03679.1"/>
    <property type="molecule type" value="Genomic_DNA"/>
</dbReference>
<feature type="compositionally biased region" description="Acidic residues" evidence="1">
    <location>
        <begin position="282"/>
        <end position="337"/>
    </location>
</feature>
<dbReference type="RefSeq" id="WP_128642098.1">
    <property type="nucleotide sequence ID" value="NZ_CP008947.1"/>
</dbReference>
<dbReference type="Gene3D" id="3.30.530.20">
    <property type="match status" value="1"/>
</dbReference>
<feature type="region of interest" description="Disordered" evidence="1">
    <location>
        <begin position="1"/>
        <end position="24"/>
    </location>
</feature>
<organism evidence="3 4">
    <name type="scientific">Rhodococcus opacus</name>
    <name type="common">Nocardia opaca</name>
    <dbReference type="NCBI Taxonomy" id="37919"/>
    <lineage>
        <taxon>Bacteria</taxon>
        <taxon>Bacillati</taxon>
        <taxon>Actinomycetota</taxon>
        <taxon>Actinomycetes</taxon>
        <taxon>Mycobacteriales</taxon>
        <taxon>Nocardiaceae</taxon>
        <taxon>Rhodococcus</taxon>
    </lineage>
</organism>
<name>A0A076EJM2_RHOOP</name>
<dbReference type="SMART" id="SM00384">
    <property type="entry name" value="AT_hook"/>
    <property type="match status" value="2"/>
</dbReference>
<dbReference type="Proteomes" id="UP000028488">
    <property type="component" value="Chromosome"/>
</dbReference>
<dbReference type="SUPFAM" id="SSF55961">
    <property type="entry name" value="Bet v1-like"/>
    <property type="match status" value="1"/>
</dbReference>
<dbReference type="GO" id="GO:0003677">
    <property type="term" value="F:DNA binding"/>
    <property type="evidence" value="ECO:0007669"/>
    <property type="project" value="InterPro"/>
</dbReference>
<dbReference type="InterPro" id="IPR005031">
    <property type="entry name" value="COQ10_START"/>
</dbReference>
<evidence type="ECO:0000313" key="4">
    <source>
        <dbReference type="Proteomes" id="UP000028488"/>
    </source>
</evidence>
<evidence type="ECO:0000256" key="1">
    <source>
        <dbReference type="SAM" id="MobiDB-lite"/>
    </source>
</evidence>
<dbReference type="PANTHER" id="PTHR33824:SF7">
    <property type="entry name" value="POLYKETIDE CYCLASE_DEHYDRASE AND LIPID TRANSPORT SUPERFAMILY PROTEIN"/>
    <property type="match status" value="1"/>
</dbReference>
<dbReference type="Pfam" id="PF03364">
    <property type="entry name" value="Polyketide_cyc"/>
    <property type="match status" value="1"/>
</dbReference>
<evidence type="ECO:0000313" key="3">
    <source>
        <dbReference type="EMBL" id="AII03679.1"/>
    </source>
</evidence>
<protein>
    <submittedName>
        <fullName evidence="3">Cyclase</fullName>
    </submittedName>
</protein>
<accession>A0A076EJM2</accession>
<feature type="compositionally biased region" description="Polar residues" evidence="1">
    <location>
        <begin position="40"/>
        <end position="52"/>
    </location>
</feature>